<sequence>METDLKGILVEIASLATGQLLQDDDKLGNHELKNIIFDCRSMLRSFKSEVKHVLKHVFLCLT</sequence>
<dbReference type="EMBL" id="CM046394">
    <property type="protein sequence ID" value="KAI8548217.1"/>
    <property type="molecule type" value="Genomic_DNA"/>
</dbReference>
<evidence type="ECO:0000313" key="2">
    <source>
        <dbReference type="Proteomes" id="UP001062846"/>
    </source>
</evidence>
<dbReference type="Proteomes" id="UP001062846">
    <property type="component" value="Chromosome 7"/>
</dbReference>
<keyword evidence="2" id="KW-1185">Reference proteome</keyword>
<name>A0ACC0N6D9_RHOML</name>
<evidence type="ECO:0000313" key="1">
    <source>
        <dbReference type="EMBL" id="KAI8548217.1"/>
    </source>
</evidence>
<proteinExistence type="predicted"/>
<gene>
    <name evidence="1" type="ORF">RHMOL_Rhmol07G0256000</name>
</gene>
<protein>
    <submittedName>
        <fullName evidence="1">Uncharacterized protein</fullName>
    </submittedName>
</protein>
<reference evidence="1" key="1">
    <citation type="submission" date="2022-02" db="EMBL/GenBank/DDBJ databases">
        <title>Plant Genome Project.</title>
        <authorList>
            <person name="Zhang R.-G."/>
        </authorList>
    </citation>
    <scope>NUCLEOTIDE SEQUENCE</scope>
    <source>
        <strain evidence="1">AT1</strain>
    </source>
</reference>
<organism evidence="1 2">
    <name type="scientific">Rhododendron molle</name>
    <name type="common">Chinese azalea</name>
    <name type="synonym">Azalea mollis</name>
    <dbReference type="NCBI Taxonomy" id="49168"/>
    <lineage>
        <taxon>Eukaryota</taxon>
        <taxon>Viridiplantae</taxon>
        <taxon>Streptophyta</taxon>
        <taxon>Embryophyta</taxon>
        <taxon>Tracheophyta</taxon>
        <taxon>Spermatophyta</taxon>
        <taxon>Magnoliopsida</taxon>
        <taxon>eudicotyledons</taxon>
        <taxon>Gunneridae</taxon>
        <taxon>Pentapetalae</taxon>
        <taxon>asterids</taxon>
        <taxon>Ericales</taxon>
        <taxon>Ericaceae</taxon>
        <taxon>Ericoideae</taxon>
        <taxon>Rhodoreae</taxon>
        <taxon>Rhododendron</taxon>
    </lineage>
</organism>
<accession>A0ACC0N6D9</accession>
<comment type="caution">
    <text evidence="1">The sequence shown here is derived from an EMBL/GenBank/DDBJ whole genome shotgun (WGS) entry which is preliminary data.</text>
</comment>